<dbReference type="Gramene" id="PVH32489">
    <property type="protein sequence ID" value="PVH32489"/>
    <property type="gene ID" value="PAHAL_9G411100"/>
</dbReference>
<evidence type="ECO:0000256" key="1">
    <source>
        <dbReference type="SAM" id="MobiDB-lite"/>
    </source>
</evidence>
<dbReference type="EMBL" id="CM008054">
    <property type="protein sequence ID" value="PVH32489.1"/>
    <property type="molecule type" value="Genomic_DNA"/>
</dbReference>
<protein>
    <submittedName>
        <fullName evidence="2">Uncharacterized protein</fullName>
    </submittedName>
</protein>
<dbReference type="AlphaFoldDB" id="A0A2T8I4A2"/>
<feature type="compositionally biased region" description="Polar residues" evidence="1">
    <location>
        <begin position="160"/>
        <end position="171"/>
    </location>
</feature>
<name>A0A2T8I4A2_9POAL</name>
<sequence>MSTSTPTAEMTTKLVRFSSILATFDNEDPNEALKRTHQVVVIPVSGEQQYIVKNDPVGGAALWIGVCPAPEGNSVKEIIPTAAKTISDAATEVKRAAENIKTEFESFIKTVTKSAKVTDEDSFKNARKAVKKTIKNAQDAASKAVAAASDLETATSMALDTPANANNTTVQKFDGASHPQRPPSRDNLTAGAEKVRKSEKDAKGKQKKNDPL</sequence>
<dbReference type="Proteomes" id="UP000243499">
    <property type="component" value="Chromosome 9"/>
</dbReference>
<reference evidence="2" key="1">
    <citation type="submission" date="2018-04" db="EMBL/GenBank/DDBJ databases">
        <title>WGS assembly of Panicum hallii.</title>
        <authorList>
            <person name="Lovell J."/>
            <person name="Jenkins J."/>
            <person name="Lowry D."/>
            <person name="Mamidi S."/>
            <person name="Sreedasyam A."/>
            <person name="Weng X."/>
            <person name="Barry K."/>
            <person name="Bonette J."/>
            <person name="Campitelli B."/>
            <person name="Daum C."/>
            <person name="Gordon S."/>
            <person name="Gould B."/>
            <person name="Lipzen A."/>
            <person name="Macqueen A."/>
            <person name="Palacio-Mejia J."/>
            <person name="Plott C."/>
            <person name="Shakirov E."/>
            <person name="Shu S."/>
            <person name="Yoshinaga Y."/>
            <person name="Zane M."/>
            <person name="Rokhsar D."/>
            <person name="Grimwood J."/>
            <person name="Schmutz J."/>
            <person name="Juenger T."/>
        </authorList>
    </citation>
    <scope>NUCLEOTIDE SEQUENCE [LARGE SCALE GENOMIC DNA]</scope>
    <source>
        <strain evidence="2">FIL2</strain>
    </source>
</reference>
<feature type="region of interest" description="Disordered" evidence="1">
    <location>
        <begin position="160"/>
        <end position="212"/>
    </location>
</feature>
<organism evidence="2">
    <name type="scientific">Panicum hallii</name>
    <dbReference type="NCBI Taxonomy" id="206008"/>
    <lineage>
        <taxon>Eukaryota</taxon>
        <taxon>Viridiplantae</taxon>
        <taxon>Streptophyta</taxon>
        <taxon>Embryophyta</taxon>
        <taxon>Tracheophyta</taxon>
        <taxon>Spermatophyta</taxon>
        <taxon>Magnoliopsida</taxon>
        <taxon>Liliopsida</taxon>
        <taxon>Poales</taxon>
        <taxon>Poaceae</taxon>
        <taxon>PACMAD clade</taxon>
        <taxon>Panicoideae</taxon>
        <taxon>Panicodae</taxon>
        <taxon>Paniceae</taxon>
        <taxon>Panicinae</taxon>
        <taxon>Panicum</taxon>
        <taxon>Panicum sect. Panicum</taxon>
    </lineage>
</organism>
<feature type="compositionally biased region" description="Basic and acidic residues" evidence="1">
    <location>
        <begin position="193"/>
        <end position="212"/>
    </location>
</feature>
<evidence type="ECO:0000313" key="2">
    <source>
        <dbReference type="EMBL" id="PVH32489.1"/>
    </source>
</evidence>
<accession>A0A2T8I4A2</accession>
<gene>
    <name evidence="2" type="ORF">PAHAL_9G411100</name>
</gene>
<proteinExistence type="predicted"/>